<comment type="caution">
    <text evidence="3">The sequence shown here is derived from an EMBL/GenBank/DDBJ whole genome shotgun (WGS) entry which is preliminary data.</text>
</comment>
<evidence type="ECO:0000256" key="2">
    <source>
        <dbReference type="RuleBase" id="RU362080"/>
    </source>
</evidence>
<dbReference type="SUPFAM" id="SSF143120">
    <property type="entry name" value="YefM-like"/>
    <property type="match status" value="1"/>
</dbReference>
<dbReference type="Pfam" id="PF02604">
    <property type="entry name" value="PhdYeFM_antitox"/>
    <property type="match status" value="1"/>
</dbReference>
<dbReference type="NCBIfam" id="TIGR01552">
    <property type="entry name" value="phd_fam"/>
    <property type="match status" value="1"/>
</dbReference>
<evidence type="ECO:0000313" key="3">
    <source>
        <dbReference type="EMBL" id="TDG72345.1"/>
    </source>
</evidence>
<comment type="similarity">
    <text evidence="1 2">Belongs to the phD/YefM antitoxin family.</text>
</comment>
<name>A0A4R5NF74_9LACO</name>
<keyword evidence="4" id="KW-1185">Reference proteome</keyword>
<evidence type="ECO:0000313" key="4">
    <source>
        <dbReference type="Proteomes" id="UP000295257"/>
    </source>
</evidence>
<dbReference type="STRING" id="1612.ABB44_09990"/>
<evidence type="ECO:0000256" key="1">
    <source>
        <dbReference type="ARBA" id="ARBA00009981"/>
    </source>
</evidence>
<dbReference type="InterPro" id="IPR036165">
    <property type="entry name" value="YefM-like_sf"/>
</dbReference>
<proteinExistence type="inferred from homology"/>
<sequence>MWEKRLLFDVIKYKSHTRGYKSVGGNHAMRRMTNPIQAKKDFYKIIKFVNEPPTPVEINGRTEDESAVIMSAKDYKSLQETLYLMNDGTLNKVHTVIDNSDEIDITNDADWNKL</sequence>
<dbReference type="Proteomes" id="UP000295257">
    <property type="component" value="Unassembled WGS sequence"/>
</dbReference>
<reference evidence="3 4" key="1">
    <citation type="journal article" date="2019" name="Appl. Microbiol. Biotechnol.">
        <title>Uncovering carbohydrate metabolism through a genotype-phenotype association study of 56 lactic acid bacteria genomes.</title>
        <authorList>
            <person name="Buron-Moles G."/>
            <person name="Chailyan A."/>
            <person name="Dolejs I."/>
            <person name="Forster J."/>
            <person name="Miks M.H."/>
        </authorList>
    </citation>
    <scope>NUCLEOTIDE SEQUENCE [LARGE SCALE GENOMIC DNA]</scope>
    <source>
        <strain evidence="3 4">ATCC 29644</strain>
    </source>
</reference>
<protein>
    <recommendedName>
        <fullName evidence="2">Antitoxin</fullName>
    </recommendedName>
</protein>
<dbReference type="Gene3D" id="3.40.1620.10">
    <property type="entry name" value="YefM-like domain"/>
    <property type="match status" value="1"/>
</dbReference>
<comment type="function">
    <text evidence="2">Antitoxin component of a type II toxin-antitoxin (TA) system.</text>
</comment>
<dbReference type="AlphaFoldDB" id="A0A4R5NF74"/>
<dbReference type="OrthoDB" id="2427986at2"/>
<organism evidence="3 4">
    <name type="scientific">Companilactobacillus farciminis</name>
    <dbReference type="NCBI Taxonomy" id="1612"/>
    <lineage>
        <taxon>Bacteria</taxon>
        <taxon>Bacillati</taxon>
        <taxon>Bacillota</taxon>
        <taxon>Bacilli</taxon>
        <taxon>Lactobacillales</taxon>
        <taxon>Lactobacillaceae</taxon>
        <taxon>Companilactobacillus</taxon>
    </lineage>
</organism>
<dbReference type="InterPro" id="IPR006442">
    <property type="entry name" value="Antitoxin_Phd/YefM"/>
</dbReference>
<accession>A0A4R5NF74</accession>
<gene>
    <name evidence="3" type="ORF">C5L30_001156</name>
</gene>
<dbReference type="EMBL" id="PUFN01000017">
    <property type="protein sequence ID" value="TDG72345.1"/>
    <property type="molecule type" value="Genomic_DNA"/>
</dbReference>